<feature type="region of interest" description="Disordered" evidence="1">
    <location>
        <begin position="1"/>
        <end position="71"/>
    </location>
</feature>
<dbReference type="STRING" id="101127.A0A1X2G688"/>
<sequence>MVQEERRLKAAAQKATRDVHAAQDSLANLRRTRYHLQEATDTKKPKKTKPSPPIPPTKINKTTRVEEDPRHTQLDLDLKECILSGTDYGIVTMATTVTHTLEELEKLKAGQFFKLPKPTKLVAKDIAWKTGQFQLQRRLQRAKEKTGAGQEVSQAEAILAHNSLASAMTVQQLNDRFAQTRSKVAKLREFYHHPQIERRRRHLQWRQWLVKTKIPVDAKRKHDKTLIQAIGHAGTGVGSRVGGHFRLGGKWHRHISRQHTIVLVTNEARTSMTCPFCRHRIIHPRKTVNGRSKLNLGTSCCTNPSCEAYQQQKNCFGRDSLSCTCIALRCYGQLTNCEIL</sequence>
<evidence type="ECO:0000313" key="2">
    <source>
        <dbReference type="EMBL" id="ORX46071.1"/>
    </source>
</evidence>
<name>A0A1X2G688_9FUNG</name>
<organism evidence="2 4">
    <name type="scientific">Hesseltinella vesiculosa</name>
    <dbReference type="NCBI Taxonomy" id="101127"/>
    <lineage>
        <taxon>Eukaryota</taxon>
        <taxon>Fungi</taxon>
        <taxon>Fungi incertae sedis</taxon>
        <taxon>Mucoromycota</taxon>
        <taxon>Mucoromycotina</taxon>
        <taxon>Mucoromycetes</taxon>
        <taxon>Mucorales</taxon>
        <taxon>Cunninghamellaceae</taxon>
        <taxon>Hesseltinella</taxon>
    </lineage>
</organism>
<keyword evidence="4" id="KW-1185">Reference proteome</keyword>
<protein>
    <submittedName>
        <fullName evidence="2">Uncharacterized protein</fullName>
    </submittedName>
</protein>
<evidence type="ECO:0000313" key="3">
    <source>
        <dbReference type="EMBL" id="ORX56184.1"/>
    </source>
</evidence>
<dbReference type="EMBL" id="MCGT01000039">
    <property type="protein sequence ID" value="ORX46071.1"/>
    <property type="molecule type" value="Genomic_DNA"/>
</dbReference>
<dbReference type="OrthoDB" id="2289379at2759"/>
<comment type="caution">
    <text evidence="2">The sequence shown here is derived from an EMBL/GenBank/DDBJ whole genome shotgun (WGS) entry which is preliminary data.</text>
</comment>
<dbReference type="EMBL" id="MCGT01000010">
    <property type="protein sequence ID" value="ORX56184.1"/>
    <property type="molecule type" value="Genomic_DNA"/>
</dbReference>
<accession>A0A1X2G688</accession>
<proteinExistence type="predicted"/>
<dbReference type="Proteomes" id="UP000242146">
    <property type="component" value="Unassembled WGS sequence"/>
</dbReference>
<evidence type="ECO:0000256" key="1">
    <source>
        <dbReference type="SAM" id="MobiDB-lite"/>
    </source>
</evidence>
<reference evidence="2 4" key="1">
    <citation type="submission" date="2016-07" db="EMBL/GenBank/DDBJ databases">
        <title>Pervasive Adenine N6-methylation of Active Genes in Fungi.</title>
        <authorList>
            <consortium name="DOE Joint Genome Institute"/>
            <person name="Mondo S.J."/>
            <person name="Dannebaum R.O."/>
            <person name="Kuo R.C."/>
            <person name="Labutti K."/>
            <person name="Haridas S."/>
            <person name="Kuo A."/>
            <person name="Salamov A."/>
            <person name="Ahrendt S.R."/>
            <person name="Lipzen A."/>
            <person name="Sullivan W."/>
            <person name="Andreopoulos W.B."/>
            <person name="Clum A."/>
            <person name="Lindquist E."/>
            <person name="Daum C."/>
            <person name="Ramamoorthy G.K."/>
            <person name="Gryganskyi A."/>
            <person name="Culley D."/>
            <person name="Magnuson J.K."/>
            <person name="James T.Y."/>
            <person name="O'Malley M.A."/>
            <person name="Stajich J.E."/>
            <person name="Spatafora J.W."/>
            <person name="Visel A."/>
            <person name="Grigoriev I.V."/>
        </authorList>
    </citation>
    <scope>NUCLEOTIDE SEQUENCE [LARGE SCALE GENOMIC DNA]</scope>
    <source>
        <strain evidence="2 4">NRRL 3301</strain>
    </source>
</reference>
<dbReference type="AlphaFoldDB" id="A0A1X2G688"/>
<gene>
    <name evidence="3" type="ORF">DM01DRAFT_1334680</name>
    <name evidence="2" type="ORF">DM01DRAFT_1339710</name>
</gene>
<evidence type="ECO:0000313" key="4">
    <source>
        <dbReference type="Proteomes" id="UP000242146"/>
    </source>
</evidence>